<evidence type="ECO:0000313" key="1">
    <source>
        <dbReference type="EMBL" id="MBL3609158.1"/>
    </source>
</evidence>
<reference evidence="1 2" key="1">
    <citation type="submission" date="2021-01" db="EMBL/GenBank/DDBJ databases">
        <title>Draft genomes of Rhodovulum sulfidophilum.</title>
        <authorList>
            <person name="Guzman M.S."/>
        </authorList>
    </citation>
    <scope>NUCLEOTIDE SEQUENCE [LARGE SCALE GENOMIC DNA]</scope>
    <source>
        <strain evidence="1 2">AB35</strain>
    </source>
</reference>
<gene>
    <name evidence="1" type="ORF">JMM60_10155</name>
</gene>
<comment type="caution">
    <text evidence="1">The sequence shown here is derived from an EMBL/GenBank/DDBJ whole genome shotgun (WGS) entry which is preliminary data.</text>
</comment>
<dbReference type="Proteomes" id="UP000604473">
    <property type="component" value="Unassembled WGS sequence"/>
</dbReference>
<proteinExistence type="predicted"/>
<organism evidence="1 2">
    <name type="scientific">Rhodovulum sulfidophilum</name>
    <name type="common">Rhodobacter sulfidophilus</name>
    <dbReference type="NCBI Taxonomy" id="35806"/>
    <lineage>
        <taxon>Bacteria</taxon>
        <taxon>Pseudomonadati</taxon>
        <taxon>Pseudomonadota</taxon>
        <taxon>Alphaproteobacteria</taxon>
        <taxon>Rhodobacterales</taxon>
        <taxon>Paracoccaceae</taxon>
        <taxon>Rhodovulum</taxon>
    </lineage>
</organism>
<accession>A0ABS1RU38</accession>
<name>A0ABS1RU38_RHOSU</name>
<protein>
    <submittedName>
        <fullName evidence="1">GIY-YIG nuclease family protein</fullName>
    </submittedName>
</protein>
<dbReference type="RefSeq" id="WP_202249075.1">
    <property type="nucleotide sequence ID" value="NZ_JAESJJ010000011.1"/>
</dbReference>
<evidence type="ECO:0000313" key="2">
    <source>
        <dbReference type="Proteomes" id="UP000604473"/>
    </source>
</evidence>
<dbReference type="EMBL" id="JAESJJ010000011">
    <property type="protein sequence ID" value="MBL3609158.1"/>
    <property type="molecule type" value="Genomic_DNA"/>
</dbReference>
<keyword evidence="2" id="KW-1185">Reference proteome</keyword>
<sequence length="331" mass="37025">MAHPAHTSLKSAPVRPHVHIGASRTKLYLPRGSRNQAPESWTRAYPGPIKAEWRALAQYKGFDLVRRIRDKSHVALRCHTCGALTAQKLFTLRTAQPACAGCRHRAVLAIAQKAGLAFQGYDPEYHKLGIYHAPCGHTVRRQFGQIERIANGHCKLRCETCHSGKEAEEAADRGWQLQGSDPEGNPNYRIYRHGCGHRQRVARANMQSGRFQCTACGEGWATAPSNLYAIRMELPTGLKVVKLGFSRDPQSRLRHQLLLQPGIQAELLQTVPQPTGHTALCCEKALNRALKKSHPDAIIPHAQFQDWLSVKTEVYGIEIEPLILTRLNEIR</sequence>